<reference evidence="2" key="1">
    <citation type="journal article" date="2019" name="Int. J. Syst. Evol. Microbiol.">
        <title>The Global Catalogue of Microorganisms (GCM) 10K type strain sequencing project: providing services to taxonomists for standard genome sequencing and annotation.</title>
        <authorList>
            <consortium name="The Broad Institute Genomics Platform"/>
            <consortium name="The Broad Institute Genome Sequencing Center for Infectious Disease"/>
            <person name="Wu L."/>
            <person name="Ma J."/>
        </authorList>
    </citation>
    <scope>NUCLEOTIDE SEQUENCE [LARGE SCALE GENOMIC DNA]</scope>
    <source>
        <strain evidence="2">CGMCC 1.12851</strain>
    </source>
</reference>
<keyword evidence="2" id="KW-1185">Reference proteome</keyword>
<name>A0ABQ1JQW2_9SPHN</name>
<protein>
    <submittedName>
        <fullName evidence="1">Uncharacterized protein</fullName>
    </submittedName>
</protein>
<proteinExistence type="predicted"/>
<comment type="caution">
    <text evidence="1">The sequence shown here is derived from an EMBL/GenBank/DDBJ whole genome shotgun (WGS) entry which is preliminary data.</text>
</comment>
<evidence type="ECO:0000313" key="2">
    <source>
        <dbReference type="Proteomes" id="UP000614261"/>
    </source>
</evidence>
<accession>A0ABQ1JQW2</accession>
<gene>
    <name evidence="1" type="ORF">GCM10010833_32220</name>
</gene>
<organism evidence="1 2">
    <name type="scientific">Blastomonas aquatica</name>
    <dbReference type="NCBI Taxonomy" id="1510276"/>
    <lineage>
        <taxon>Bacteria</taxon>
        <taxon>Pseudomonadati</taxon>
        <taxon>Pseudomonadota</taxon>
        <taxon>Alphaproteobacteria</taxon>
        <taxon>Sphingomonadales</taxon>
        <taxon>Sphingomonadaceae</taxon>
        <taxon>Blastomonas</taxon>
    </lineage>
</organism>
<sequence length="95" mass="10255">MQAGVADAEFEQVGAILRPLLASLAQLWPSDWVPEKLGIMTDGSGIAFCPELPSPEAGRWSERIILKDVRAVELLPFAAGSPWSILNTTVNATQH</sequence>
<dbReference type="Proteomes" id="UP000614261">
    <property type="component" value="Unassembled WGS sequence"/>
</dbReference>
<evidence type="ECO:0000313" key="1">
    <source>
        <dbReference type="EMBL" id="GGB74549.1"/>
    </source>
</evidence>
<dbReference type="EMBL" id="BMGD01000006">
    <property type="protein sequence ID" value="GGB74549.1"/>
    <property type="molecule type" value="Genomic_DNA"/>
</dbReference>